<protein>
    <recommendedName>
        <fullName evidence="3">Alcohol acetyltransferase</fullName>
    </recommendedName>
</protein>
<dbReference type="EMBL" id="JAZHXI010000013">
    <property type="protein sequence ID" value="KAL2064998.1"/>
    <property type="molecule type" value="Genomic_DNA"/>
</dbReference>
<dbReference type="PANTHER" id="PTHR28037">
    <property type="entry name" value="ALCOHOL O-ACETYLTRANSFERASE 1-RELATED"/>
    <property type="match status" value="1"/>
</dbReference>
<dbReference type="Proteomes" id="UP001595075">
    <property type="component" value="Unassembled WGS sequence"/>
</dbReference>
<accession>A0ABR4C4Y2</accession>
<dbReference type="SUPFAM" id="SSF52777">
    <property type="entry name" value="CoA-dependent acyltransferases"/>
    <property type="match status" value="1"/>
</dbReference>
<reference evidence="1 2" key="1">
    <citation type="journal article" date="2024" name="Commun. Biol.">
        <title>Comparative genomic analysis of thermophilic fungi reveals convergent evolutionary adaptations and gene losses.</title>
        <authorList>
            <person name="Steindorff A.S."/>
            <person name="Aguilar-Pontes M.V."/>
            <person name="Robinson A.J."/>
            <person name="Andreopoulos B."/>
            <person name="LaButti K."/>
            <person name="Kuo A."/>
            <person name="Mondo S."/>
            <person name="Riley R."/>
            <person name="Otillar R."/>
            <person name="Haridas S."/>
            <person name="Lipzen A."/>
            <person name="Grimwood J."/>
            <person name="Schmutz J."/>
            <person name="Clum A."/>
            <person name="Reid I.D."/>
            <person name="Moisan M.C."/>
            <person name="Butler G."/>
            <person name="Nguyen T.T.M."/>
            <person name="Dewar K."/>
            <person name="Conant G."/>
            <person name="Drula E."/>
            <person name="Henrissat B."/>
            <person name="Hansel C."/>
            <person name="Singer S."/>
            <person name="Hutchinson M.I."/>
            <person name="de Vries R.P."/>
            <person name="Natvig D.O."/>
            <person name="Powell A.J."/>
            <person name="Tsang A."/>
            <person name="Grigoriev I.V."/>
        </authorList>
    </citation>
    <scope>NUCLEOTIDE SEQUENCE [LARGE SCALE GENOMIC DNA]</scope>
    <source>
        <strain evidence="1 2">CBS 494.80</strain>
    </source>
</reference>
<dbReference type="Gene3D" id="3.30.559.10">
    <property type="entry name" value="Chloramphenicol acetyltransferase-like domain"/>
    <property type="match status" value="1"/>
</dbReference>
<proteinExistence type="predicted"/>
<sequence>MWPYISAGSTDKDYLRAAGPNEVRCVARESLGFYGTLVVGGIYEFAKPVDITSISVYNHALRRCVDTHPRLSSLIAAYNTDSPYYLFCPRMDLSQHVEILNLEVSDANEDTEAKSVMKYLPDILDKRLPTSIPSWKIVVLTFSDTRCFIAFTYSHALGDGLSGCAFHRTFLEALQEQRQEKDTDCIPKRRQLSPAFDTPENLPISWAYLLSPLLGQYLPKWLSSLFGIKHELNEVTPSTWTGTPIFYNPATLRTGVELIAIDRDTVEDTLKLCRMNGSKLTGLLHQLFLDALSASLPEPHTFDRFGGGTAMNMRPTVGVSNDEMGNFASGDFQIYPLQEKASDSDGVFSWELVKTITDRLALRAKERQDQPLGLLRYLLSVRAWTTSKIGAKREDSYAISNLMSFQPLGKVDKCAIKEMIFCRPTDVAGGAALSVNVVSVRDGPMNITVSWQANGLEVGTYEDEVAFVGTVCSHVEASFARLCKPMDRSKKP</sequence>
<evidence type="ECO:0000313" key="1">
    <source>
        <dbReference type="EMBL" id="KAL2064998.1"/>
    </source>
</evidence>
<gene>
    <name evidence="1" type="ORF">VTL71DRAFT_4138</name>
</gene>
<keyword evidence="2" id="KW-1185">Reference proteome</keyword>
<evidence type="ECO:0000313" key="2">
    <source>
        <dbReference type="Proteomes" id="UP001595075"/>
    </source>
</evidence>
<dbReference type="InterPro" id="IPR010828">
    <property type="entry name" value="Atf2/Sli1-like"/>
</dbReference>
<comment type="caution">
    <text evidence="1">The sequence shown here is derived from an EMBL/GenBank/DDBJ whole genome shotgun (WGS) entry which is preliminary data.</text>
</comment>
<dbReference type="InterPro" id="IPR023213">
    <property type="entry name" value="CAT-like_dom_sf"/>
</dbReference>
<name>A0ABR4C4Y2_9HELO</name>
<evidence type="ECO:0008006" key="3">
    <source>
        <dbReference type="Google" id="ProtNLM"/>
    </source>
</evidence>
<organism evidence="1 2">
    <name type="scientific">Oculimacula yallundae</name>
    <dbReference type="NCBI Taxonomy" id="86028"/>
    <lineage>
        <taxon>Eukaryota</taxon>
        <taxon>Fungi</taxon>
        <taxon>Dikarya</taxon>
        <taxon>Ascomycota</taxon>
        <taxon>Pezizomycotina</taxon>
        <taxon>Leotiomycetes</taxon>
        <taxon>Helotiales</taxon>
        <taxon>Ploettnerulaceae</taxon>
        <taxon>Oculimacula</taxon>
    </lineage>
</organism>
<dbReference type="PANTHER" id="PTHR28037:SF1">
    <property type="entry name" value="ALCOHOL O-ACETYLTRANSFERASE 1-RELATED"/>
    <property type="match status" value="1"/>
</dbReference>
<dbReference type="InterPro" id="IPR052058">
    <property type="entry name" value="Alcohol_O-acetyltransferase"/>
</dbReference>
<dbReference type="Pfam" id="PF07247">
    <property type="entry name" value="AATase"/>
    <property type="match status" value="1"/>
</dbReference>